<evidence type="ECO:0000256" key="4">
    <source>
        <dbReference type="PIRSR" id="PIRSR006386-1"/>
    </source>
</evidence>
<name>A0ABC8Q8V4_9RALS</name>
<comment type="catalytic activity">
    <reaction evidence="3">
        <text>2-hydroxychromene-2-carboxylate = (3E)-4-(2-hydroxyphenyl)-2-oxobut-3-enoate</text>
        <dbReference type="Rhea" id="RHEA:27401"/>
        <dbReference type="ChEBI" id="CHEBI:59350"/>
        <dbReference type="ChEBI" id="CHEBI:59353"/>
        <dbReference type="EC" id="5.99.1.4"/>
    </reaction>
</comment>
<dbReference type="PANTHER" id="PTHR42943:SF2">
    <property type="entry name" value="GLUTATHIONE S-TRANSFERASE KAPPA 1"/>
    <property type="match status" value="1"/>
</dbReference>
<dbReference type="PANTHER" id="PTHR42943">
    <property type="entry name" value="GLUTATHIONE S-TRANSFERASE KAPPA"/>
    <property type="match status" value="1"/>
</dbReference>
<dbReference type="FunFam" id="3.40.30.10:FF:000096">
    <property type="entry name" value="Glutathione S-transferase kappa"/>
    <property type="match status" value="1"/>
</dbReference>
<dbReference type="Proteomes" id="UP001189663">
    <property type="component" value="Unassembled WGS sequence"/>
</dbReference>
<comment type="catalytic activity">
    <reaction evidence="2">
        <text>RX + glutathione = an S-substituted glutathione + a halide anion + H(+)</text>
        <dbReference type="Rhea" id="RHEA:16437"/>
        <dbReference type="ChEBI" id="CHEBI:15378"/>
        <dbReference type="ChEBI" id="CHEBI:16042"/>
        <dbReference type="ChEBI" id="CHEBI:17792"/>
        <dbReference type="ChEBI" id="CHEBI:57925"/>
        <dbReference type="ChEBI" id="CHEBI:90779"/>
        <dbReference type="EC" id="2.5.1.18"/>
    </reaction>
</comment>
<accession>A0ABC8Q8V4</accession>
<dbReference type="InterPro" id="IPR051924">
    <property type="entry name" value="GST_Kappa/NadH"/>
</dbReference>
<comment type="caution">
    <text evidence="6">The sequence shown here is derived from an EMBL/GenBank/DDBJ whole genome shotgun (WGS) entry which is preliminary data.</text>
</comment>
<dbReference type="InterPro" id="IPR044087">
    <property type="entry name" value="NahD-like"/>
</dbReference>
<evidence type="ECO:0000313" key="7">
    <source>
        <dbReference type="Proteomes" id="UP001189663"/>
    </source>
</evidence>
<dbReference type="InterPro" id="IPR001853">
    <property type="entry name" value="DSBA-like_thioredoxin_dom"/>
</dbReference>
<feature type="domain" description="DSBA-like thioredoxin" evidence="5">
    <location>
        <begin position="3"/>
        <end position="195"/>
    </location>
</feature>
<dbReference type="RefSeq" id="WP_112186840.1">
    <property type="nucleotide sequence ID" value="NZ_CATVZT010000009.1"/>
</dbReference>
<dbReference type="InterPro" id="IPR014440">
    <property type="entry name" value="HCCAis_GSTk"/>
</dbReference>
<evidence type="ECO:0000256" key="2">
    <source>
        <dbReference type="ARBA" id="ARBA00047960"/>
    </source>
</evidence>
<evidence type="ECO:0000259" key="5">
    <source>
        <dbReference type="Pfam" id="PF01323"/>
    </source>
</evidence>
<dbReference type="GO" id="GO:0004364">
    <property type="term" value="F:glutathione transferase activity"/>
    <property type="evidence" value="ECO:0007669"/>
    <property type="project" value="UniProtKB-EC"/>
</dbReference>
<evidence type="ECO:0000313" key="6">
    <source>
        <dbReference type="EMBL" id="CAJ0779852.1"/>
    </source>
</evidence>
<feature type="active site" description="Nucleophile" evidence="4">
    <location>
        <position position="12"/>
    </location>
</feature>
<organism evidence="6 7">
    <name type="scientific">Ralstonia holmesii</name>
    <dbReference type="NCBI Taxonomy" id="3058602"/>
    <lineage>
        <taxon>Bacteria</taxon>
        <taxon>Pseudomonadati</taxon>
        <taxon>Pseudomonadota</taxon>
        <taxon>Betaproteobacteria</taxon>
        <taxon>Burkholderiales</taxon>
        <taxon>Burkholderiaceae</taxon>
        <taxon>Ralstonia</taxon>
    </lineage>
</organism>
<dbReference type="PIRSF" id="PIRSF006386">
    <property type="entry name" value="HCCAis_GSTk"/>
    <property type="match status" value="1"/>
</dbReference>
<dbReference type="CDD" id="cd03022">
    <property type="entry name" value="DsbA_HCCA_Iso"/>
    <property type="match status" value="1"/>
</dbReference>
<protein>
    <recommendedName>
        <fullName evidence="3">2-hydroxychromene-2-carboxylate isomerase</fullName>
        <ecNumber evidence="3">5.99.1.4</ecNumber>
    </recommendedName>
</protein>
<dbReference type="InterPro" id="IPR036249">
    <property type="entry name" value="Thioredoxin-like_sf"/>
</dbReference>
<keyword evidence="1" id="KW-0808">Transferase</keyword>
<keyword evidence="3 6" id="KW-0413">Isomerase</keyword>
<keyword evidence="7" id="KW-1185">Reference proteome</keyword>
<sequence>MKQVEFFFDVGSPYSYLAYHQLPKIAQAKGADIVWRPMLLGGVFQATGNSSPATIPAKGRYSNVDLERWAKHFGVPIQQNPHFPINTLQLMRGAVGMQLRSDAEFHRYLAAIFSAMFEHPRNLGDLQELAAVLEAAGISPALMLELVQDDRIKQTLRKTTEEAVARGVFGAPTFFVGDEMFWGQDRLHFVEAALA</sequence>
<proteinExistence type="inferred from homology"/>
<dbReference type="SUPFAM" id="SSF52833">
    <property type="entry name" value="Thioredoxin-like"/>
    <property type="match status" value="1"/>
</dbReference>
<reference evidence="6 7" key="1">
    <citation type="submission" date="2023-07" db="EMBL/GenBank/DDBJ databases">
        <authorList>
            <person name="Peeters C."/>
        </authorList>
    </citation>
    <scope>NUCLEOTIDE SEQUENCE [LARGE SCALE GENOMIC DNA]</scope>
    <source>
        <strain evidence="6 7">LMG 18096</strain>
    </source>
</reference>
<evidence type="ECO:0000256" key="3">
    <source>
        <dbReference type="PIRNR" id="PIRNR006386"/>
    </source>
</evidence>
<dbReference type="GO" id="GO:0018845">
    <property type="term" value="F:2-hydroxychromene-2-carboxylate isomerase activity"/>
    <property type="evidence" value="ECO:0007669"/>
    <property type="project" value="UniProtKB-UniRule"/>
</dbReference>
<dbReference type="AlphaFoldDB" id="A0ABC8Q8V4"/>
<dbReference type="EMBL" id="CATZAT010000001">
    <property type="protein sequence ID" value="CAJ0779852.1"/>
    <property type="molecule type" value="Genomic_DNA"/>
</dbReference>
<comment type="similarity">
    <text evidence="3">Belongs to the GST superfamily. NadH family.</text>
</comment>
<dbReference type="EC" id="5.99.1.4" evidence="3"/>
<evidence type="ECO:0000256" key="1">
    <source>
        <dbReference type="ARBA" id="ARBA00022679"/>
    </source>
</evidence>
<dbReference type="GO" id="GO:0005737">
    <property type="term" value="C:cytoplasm"/>
    <property type="evidence" value="ECO:0007669"/>
    <property type="project" value="UniProtKB-ARBA"/>
</dbReference>
<dbReference type="Pfam" id="PF01323">
    <property type="entry name" value="DSBA"/>
    <property type="match status" value="1"/>
</dbReference>
<dbReference type="Gene3D" id="3.40.30.10">
    <property type="entry name" value="Glutaredoxin"/>
    <property type="match status" value="1"/>
</dbReference>
<gene>
    <name evidence="6" type="primary">nsaD_2</name>
    <name evidence="6" type="ORF">LMG18096_00968</name>
</gene>